<dbReference type="InterPro" id="IPR005198">
    <property type="entry name" value="Glyco_hydro_76"/>
</dbReference>
<dbReference type="SUPFAM" id="SSF48208">
    <property type="entry name" value="Six-hairpin glycosidases"/>
    <property type="match status" value="1"/>
</dbReference>
<dbReference type="Pfam" id="PF03663">
    <property type="entry name" value="Glyco_hydro_76"/>
    <property type="match status" value="1"/>
</dbReference>
<evidence type="ECO:0000313" key="2">
    <source>
        <dbReference type="EMBL" id="KAL3422672.1"/>
    </source>
</evidence>
<proteinExistence type="predicted"/>
<reference evidence="2 3" key="1">
    <citation type="submission" date="2024-06" db="EMBL/GenBank/DDBJ databases">
        <title>Complete genome of Phlyctema vagabunda strain 19-DSS-EL-015.</title>
        <authorList>
            <person name="Fiorenzani C."/>
        </authorList>
    </citation>
    <scope>NUCLEOTIDE SEQUENCE [LARGE SCALE GENOMIC DNA]</scope>
    <source>
        <strain evidence="2 3">19-DSS-EL-015</strain>
    </source>
</reference>
<name>A0ABR4PH69_9HELO</name>
<dbReference type="InterPro" id="IPR008928">
    <property type="entry name" value="6-hairpin_glycosidase_sf"/>
</dbReference>
<feature type="signal peptide" evidence="1">
    <location>
        <begin position="1"/>
        <end position="22"/>
    </location>
</feature>
<accession>A0ABR4PH69</accession>
<evidence type="ECO:0000313" key="3">
    <source>
        <dbReference type="Proteomes" id="UP001629113"/>
    </source>
</evidence>
<protein>
    <submittedName>
        <fullName evidence="2">Glycosyl hydrolase</fullName>
    </submittedName>
</protein>
<dbReference type="InterPro" id="IPR053169">
    <property type="entry name" value="MUG_Protein"/>
</dbReference>
<feature type="chain" id="PRO_5047090626" evidence="1">
    <location>
        <begin position="23"/>
        <end position="392"/>
    </location>
</feature>
<organism evidence="2 3">
    <name type="scientific">Phlyctema vagabunda</name>
    <dbReference type="NCBI Taxonomy" id="108571"/>
    <lineage>
        <taxon>Eukaryota</taxon>
        <taxon>Fungi</taxon>
        <taxon>Dikarya</taxon>
        <taxon>Ascomycota</taxon>
        <taxon>Pezizomycotina</taxon>
        <taxon>Leotiomycetes</taxon>
        <taxon>Helotiales</taxon>
        <taxon>Dermateaceae</taxon>
        <taxon>Phlyctema</taxon>
    </lineage>
</organism>
<keyword evidence="1" id="KW-0732">Signal</keyword>
<dbReference type="PANTHER" id="PTHR47791:SF1">
    <property type="entry name" value="ENDO MANNANASE, GH76 FAMILY (EUROFUNG)"/>
    <property type="match status" value="1"/>
</dbReference>
<comment type="caution">
    <text evidence="2">The sequence shown here is derived from an EMBL/GenBank/DDBJ whole genome shotgun (WGS) entry which is preliminary data.</text>
</comment>
<dbReference type="PANTHER" id="PTHR47791">
    <property type="entry name" value="MEIOTICALLY UP-REGULATED GENE 191 PROTEIN"/>
    <property type="match status" value="1"/>
</dbReference>
<keyword evidence="3" id="KW-1185">Reference proteome</keyword>
<evidence type="ECO:0000256" key="1">
    <source>
        <dbReference type="SAM" id="SignalP"/>
    </source>
</evidence>
<sequence>MVAANWGSYVILPLWMISGAAAAPTYGTDAAQAFEALQSWYNASSGLWDTTGWWNSANCLTVLGNLAATESDLQPYISTILANSFAQAPQFNLQMTKVVQADFNIASLYGADVAVRSTVKTLAINPKGFLNGFYDDEGWWALGWIQAYDVTQNQDYLSTAASIFEDMKNGSTTPCGGIWWDKAETYVNAIANELYLSVASHLSNRMSDRQYYLDTALTQWDFLKNSGMLNSNNLFNDGLDTSCRNNNGTVWSYNQGVVLGALVELNIAAPNTEYITAAKNIAHASITALGDTTGVLHDVCEPNCGGDGNQFKGILMRNLQKLQTAAPDSVVLEFIATNAASIWSKARDSQNQLGLVWSGPVGGADAATQSSAMDALIAGAAFGDLLQNAIIS</sequence>
<dbReference type="Proteomes" id="UP001629113">
    <property type="component" value="Unassembled WGS sequence"/>
</dbReference>
<keyword evidence="2" id="KW-0378">Hydrolase</keyword>
<dbReference type="Gene3D" id="1.50.10.20">
    <property type="match status" value="1"/>
</dbReference>
<dbReference type="EMBL" id="JBFCZG010000005">
    <property type="protein sequence ID" value="KAL3422672.1"/>
    <property type="molecule type" value="Genomic_DNA"/>
</dbReference>
<gene>
    <name evidence="2" type="ORF">PVAG01_06828</name>
</gene>
<dbReference type="GO" id="GO:0016787">
    <property type="term" value="F:hydrolase activity"/>
    <property type="evidence" value="ECO:0007669"/>
    <property type="project" value="UniProtKB-KW"/>
</dbReference>